<gene>
    <name evidence="1" type="ORF">BDR25DRAFT_79813</name>
</gene>
<comment type="caution">
    <text evidence="1">The sequence shown here is derived from an EMBL/GenBank/DDBJ whole genome shotgun (WGS) entry which is preliminary data.</text>
</comment>
<dbReference type="Proteomes" id="UP000799755">
    <property type="component" value="Unassembled WGS sequence"/>
</dbReference>
<reference evidence="1" key="1">
    <citation type="journal article" date="2020" name="Stud. Mycol.">
        <title>101 Dothideomycetes genomes: a test case for predicting lifestyles and emergence of pathogens.</title>
        <authorList>
            <person name="Haridas S."/>
            <person name="Albert R."/>
            <person name="Binder M."/>
            <person name="Bloem J."/>
            <person name="Labutti K."/>
            <person name="Salamov A."/>
            <person name="Andreopoulos B."/>
            <person name="Baker S."/>
            <person name="Barry K."/>
            <person name="Bills G."/>
            <person name="Bluhm B."/>
            <person name="Cannon C."/>
            <person name="Castanera R."/>
            <person name="Culley D."/>
            <person name="Daum C."/>
            <person name="Ezra D."/>
            <person name="Gonzalez J."/>
            <person name="Henrissat B."/>
            <person name="Kuo A."/>
            <person name="Liang C."/>
            <person name="Lipzen A."/>
            <person name="Lutzoni F."/>
            <person name="Magnuson J."/>
            <person name="Mondo S."/>
            <person name="Nolan M."/>
            <person name="Ohm R."/>
            <person name="Pangilinan J."/>
            <person name="Park H.-J."/>
            <person name="Ramirez L."/>
            <person name="Alfaro M."/>
            <person name="Sun H."/>
            <person name="Tritt A."/>
            <person name="Yoshinaga Y."/>
            <person name="Zwiers L.-H."/>
            <person name="Turgeon B."/>
            <person name="Goodwin S."/>
            <person name="Spatafora J."/>
            <person name="Crous P."/>
            <person name="Grigoriev I."/>
        </authorList>
    </citation>
    <scope>NUCLEOTIDE SEQUENCE</scope>
    <source>
        <strain evidence="1">ATCC 200398</strain>
    </source>
</reference>
<protein>
    <submittedName>
        <fullName evidence="1">Uncharacterized protein</fullName>
    </submittedName>
</protein>
<sequence>MKFATTIAAAILAFTSSTVAAPVSGPYITPETISIHHGYNGQIEFNVRRGKIQRQQSGNDDISTLMTFSFPQAADGKTCEFNFELNDGTFSVTPDVAQLDAFHSSQYATASSPGWGPPSNYRDVQLGRLEVSKWGGLAQQKWGSFSFPCPSGKKGFEVAPTGDAMTIEWDSPSDGPYIRYY</sequence>
<evidence type="ECO:0000313" key="2">
    <source>
        <dbReference type="Proteomes" id="UP000799755"/>
    </source>
</evidence>
<proteinExistence type="predicted"/>
<keyword evidence="2" id="KW-1185">Reference proteome</keyword>
<dbReference type="EMBL" id="MU003526">
    <property type="protein sequence ID" value="KAF2466155.1"/>
    <property type="molecule type" value="Genomic_DNA"/>
</dbReference>
<accession>A0ACB6QGZ2</accession>
<evidence type="ECO:0000313" key="1">
    <source>
        <dbReference type="EMBL" id="KAF2466155.1"/>
    </source>
</evidence>
<name>A0ACB6QGZ2_9PLEO</name>
<organism evidence="1 2">
    <name type="scientific">Lindgomyces ingoldianus</name>
    <dbReference type="NCBI Taxonomy" id="673940"/>
    <lineage>
        <taxon>Eukaryota</taxon>
        <taxon>Fungi</taxon>
        <taxon>Dikarya</taxon>
        <taxon>Ascomycota</taxon>
        <taxon>Pezizomycotina</taxon>
        <taxon>Dothideomycetes</taxon>
        <taxon>Pleosporomycetidae</taxon>
        <taxon>Pleosporales</taxon>
        <taxon>Lindgomycetaceae</taxon>
        <taxon>Lindgomyces</taxon>
    </lineage>
</organism>